<sequence length="245" mass="28956">MLEYSFRSLPYLVLSLRRNSQNYIMTIPSIDILSSIDSILRILLEIYNSYKSDIKMNKKLIEKFPAIGVKESKLESFIAREIWRIGSFIVFALNLTDILKKEYKNMHDKIGDEVNKKILKQREDAIKKYRRYRHKIFAHTAFASPKKKEDNCSMQVTSLKYFCGHLIGFTQQGIMLGGAKVVIGNEDCPNFEQLTFDKMVTDFHKYFGEWYEIYYNRCVELLDYSEEDIKTRISDSEILYIRKNI</sequence>
<keyword evidence="2" id="KW-1185">Reference proteome</keyword>
<dbReference type="STRING" id="999894.TDIS_1854"/>
<gene>
    <name evidence="1" type="ORF">TDIS_1854</name>
</gene>
<protein>
    <submittedName>
        <fullName evidence="1">Uncharacterized protein</fullName>
    </submittedName>
</protein>
<dbReference type="RefSeq" id="WP_153303818.1">
    <property type="nucleotide sequence ID" value="NZ_LWLG01000017.1"/>
</dbReference>
<accession>A0A179D1U1</accession>
<dbReference type="AlphaFoldDB" id="A0A179D1U1"/>
<evidence type="ECO:0000313" key="1">
    <source>
        <dbReference type="EMBL" id="OAQ20035.1"/>
    </source>
</evidence>
<dbReference type="Proteomes" id="UP000078390">
    <property type="component" value="Unassembled WGS sequence"/>
</dbReference>
<proteinExistence type="predicted"/>
<reference evidence="1 2" key="1">
    <citation type="submission" date="2016-04" db="EMBL/GenBank/DDBJ databases">
        <title>Genome analysis of Thermosulfurimonas dismutans, the first thermophilic sulfur-disproportionating bacterium of the phylum Thermodesulfobacteria.</title>
        <authorList>
            <person name="Mardanov A.V."/>
            <person name="Beletsky A.V."/>
            <person name="Kadnikov V.V."/>
            <person name="Slobodkin A.I."/>
            <person name="Ravin N.V."/>
        </authorList>
    </citation>
    <scope>NUCLEOTIDE SEQUENCE [LARGE SCALE GENOMIC DNA]</scope>
    <source>
        <strain evidence="1 2">S95</strain>
    </source>
</reference>
<organism evidence="1 2">
    <name type="scientific">Thermosulfurimonas dismutans</name>
    <dbReference type="NCBI Taxonomy" id="999894"/>
    <lineage>
        <taxon>Bacteria</taxon>
        <taxon>Pseudomonadati</taxon>
        <taxon>Thermodesulfobacteriota</taxon>
        <taxon>Thermodesulfobacteria</taxon>
        <taxon>Thermodesulfobacteriales</taxon>
        <taxon>Thermodesulfobacteriaceae</taxon>
        <taxon>Thermosulfurimonas</taxon>
    </lineage>
</organism>
<evidence type="ECO:0000313" key="2">
    <source>
        <dbReference type="Proteomes" id="UP000078390"/>
    </source>
</evidence>
<dbReference type="EMBL" id="LWLG01000017">
    <property type="protein sequence ID" value="OAQ20035.1"/>
    <property type="molecule type" value="Genomic_DNA"/>
</dbReference>
<comment type="caution">
    <text evidence="1">The sequence shown here is derived from an EMBL/GenBank/DDBJ whole genome shotgun (WGS) entry which is preliminary data.</text>
</comment>
<name>A0A179D1U1_9BACT</name>